<dbReference type="AlphaFoldDB" id="A0A5C8KVH4"/>
<dbReference type="EMBL" id="VRTS01000003">
    <property type="protein sequence ID" value="TXK64300.1"/>
    <property type="molecule type" value="Genomic_DNA"/>
</dbReference>
<sequence>MNQWILASALLLAVGVAGAESDTSPAEEHAAALREAEAVGRELFAHETAQRAASESARRVRGFRRDRAVAGVLSTRVDDRIEVEFVVPGDDGVPQVRYRAIANSDGQLLDGTERLATPEPLPADRARAFDVRQRAASYPFERCGEDAAVIVLPEPGAGEGALRAYTLASAGRNAVAAGGNHRMDVAADGSIVATRKFTNTCIQLGDDPRAVALTLTHLLDPHPTEIHVLLGYRTGKALYLLTTENEAMWAIENGAVRWVDRGGDGE</sequence>
<dbReference type="Proteomes" id="UP000321248">
    <property type="component" value="Unassembled WGS sequence"/>
</dbReference>
<feature type="chain" id="PRO_5022960008" description="PepSY domain-containing protein" evidence="1">
    <location>
        <begin position="20"/>
        <end position="266"/>
    </location>
</feature>
<accession>A0A5C8KVH4</accession>
<evidence type="ECO:0008006" key="4">
    <source>
        <dbReference type="Google" id="ProtNLM"/>
    </source>
</evidence>
<proteinExistence type="predicted"/>
<dbReference type="OrthoDB" id="7204730at2"/>
<evidence type="ECO:0000313" key="2">
    <source>
        <dbReference type="EMBL" id="TXK64300.1"/>
    </source>
</evidence>
<keyword evidence="3" id="KW-1185">Reference proteome</keyword>
<protein>
    <recommendedName>
        <fullName evidence="4">PepSY domain-containing protein</fullName>
    </recommendedName>
</protein>
<comment type="caution">
    <text evidence="2">The sequence shown here is derived from an EMBL/GenBank/DDBJ whole genome shotgun (WGS) entry which is preliminary data.</text>
</comment>
<gene>
    <name evidence="2" type="ORF">FU658_05190</name>
</gene>
<reference evidence="2 3" key="1">
    <citation type="submission" date="2019-08" db="EMBL/GenBank/DDBJ databases">
        <authorList>
            <person name="Karlyshev A.V."/>
        </authorList>
    </citation>
    <scope>NUCLEOTIDE SEQUENCE [LARGE SCALE GENOMIC DNA]</scope>
    <source>
        <strain evidence="2 3">Alg18-2.2</strain>
    </source>
</reference>
<organism evidence="2 3">
    <name type="scientific">Alkalisalibacterium limincola</name>
    <dbReference type="NCBI Taxonomy" id="2699169"/>
    <lineage>
        <taxon>Bacteria</taxon>
        <taxon>Pseudomonadati</taxon>
        <taxon>Pseudomonadota</taxon>
        <taxon>Gammaproteobacteria</taxon>
        <taxon>Lysobacterales</taxon>
        <taxon>Lysobacteraceae</taxon>
        <taxon>Alkalisalibacterium</taxon>
    </lineage>
</organism>
<feature type="signal peptide" evidence="1">
    <location>
        <begin position="1"/>
        <end position="19"/>
    </location>
</feature>
<evidence type="ECO:0000256" key="1">
    <source>
        <dbReference type="SAM" id="SignalP"/>
    </source>
</evidence>
<keyword evidence="1" id="KW-0732">Signal</keyword>
<evidence type="ECO:0000313" key="3">
    <source>
        <dbReference type="Proteomes" id="UP000321248"/>
    </source>
</evidence>
<name>A0A5C8KVH4_9GAMM</name>
<dbReference type="RefSeq" id="WP_147891112.1">
    <property type="nucleotide sequence ID" value="NZ_VRTS01000003.1"/>
</dbReference>